<proteinExistence type="predicted"/>
<sequence length="159" mass="17859">MPLRPYFTDDDGSLPEIELHYADAERLVASFVYLYSLPGMRDMTRSDRLWDLRQERETGFVGPEDSRRVVSGEVSAFHRLLEGLRVGDRPLPALGVFVDPARLVLDYRMGAEWGDAEIFALMRLLAELRRRGARIAVPGWGADGDCAFRMAVDEAATAV</sequence>
<evidence type="ECO:0000313" key="1">
    <source>
        <dbReference type="EMBL" id="XCO73386.1"/>
    </source>
</evidence>
<dbReference type="EMBL" id="CP159925">
    <property type="protein sequence ID" value="XCO73386.1"/>
    <property type="molecule type" value="Genomic_DNA"/>
</dbReference>
<organism evidence="1">
    <name type="scientific">Lysobacter firmicutimachus</name>
    <dbReference type="NCBI Taxonomy" id="1792846"/>
    <lineage>
        <taxon>Bacteria</taxon>
        <taxon>Pseudomonadati</taxon>
        <taxon>Pseudomonadota</taxon>
        <taxon>Gammaproteobacteria</taxon>
        <taxon>Lysobacterales</taxon>
        <taxon>Lysobacteraceae</taxon>
        <taxon>Lysobacter</taxon>
    </lineage>
</organism>
<dbReference type="AlphaFoldDB" id="A0AAU8MM74"/>
<protein>
    <submittedName>
        <fullName evidence="1">Uncharacterized protein</fullName>
    </submittedName>
</protein>
<name>A0AAU8MM74_9GAMM</name>
<dbReference type="RefSeq" id="WP_363796392.1">
    <property type="nucleotide sequence ID" value="NZ_CP159925.1"/>
</dbReference>
<reference evidence="1" key="1">
    <citation type="submission" date="2024-06" db="EMBL/GenBank/DDBJ databases">
        <authorList>
            <person name="Li S."/>
        </authorList>
    </citation>
    <scope>NUCLEOTIDE SEQUENCE</scope>
    <source>
        <strain evidence="1">SR10</strain>
    </source>
</reference>
<gene>
    <name evidence="1" type="ORF">ABU614_13375</name>
</gene>
<accession>A0AAU8MM74</accession>